<dbReference type="GO" id="GO:0016787">
    <property type="term" value="F:hydrolase activity"/>
    <property type="evidence" value="ECO:0007669"/>
    <property type="project" value="UniProtKB-KW"/>
</dbReference>
<dbReference type="InterPro" id="IPR053170">
    <property type="entry name" value="Transcription_regulator"/>
</dbReference>
<feature type="transmembrane region" description="Helical" evidence="1">
    <location>
        <begin position="160"/>
        <end position="180"/>
    </location>
</feature>
<dbReference type="PANTHER" id="PTHR40031:SF1">
    <property type="entry name" value="MEMBRANE-BOUND METAL-DEPENDENT HYDROLASE"/>
    <property type="match status" value="1"/>
</dbReference>
<dbReference type="EMBL" id="QQOH01000003">
    <property type="protein sequence ID" value="RDE19850.1"/>
    <property type="molecule type" value="Genomic_DNA"/>
</dbReference>
<evidence type="ECO:0000313" key="3">
    <source>
        <dbReference type="Proteomes" id="UP000253769"/>
    </source>
</evidence>
<keyword evidence="3" id="KW-1185">Reference proteome</keyword>
<keyword evidence="1" id="KW-0472">Membrane</keyword>
<sequence>MDSVTQIVLGSAVGSAVIGRQVGAKAVVWGALLGTLPDLDTLIPMGGAVADFVYHRSFSHSLFVLAALTPLLVWLILKLHPQTREHRWRWAVAVYAVLATHVLLDSFTVYGTQIFWPLSDYPVALGSVFIIDPSYTAPMLIGVLIVLVLRHSRAGYRANLIGIGISSLYLVWGLGAQAYVKNLAEASLDKQSLTHQRLMVTPTPFNSLMWRVIAVDDDHYRIGYYSLLDKTDWFDMVRYPRSPELLKGLESYWPVRKLQWFSKGFYTIDAENDAVVISDLRMGLEPDFAFRFVVGEIANPHPTPVPDARLENLRNWDQLPALMARIWDSSVPFEPGLSR</sequence>
<dbReference type="RefSeq" id="WP_114696195.1">
    <property type="nucleotide sequence ID" value="NZ_QQOH01000003.1"/>
</dbReference>
<gene>
    <name evidence="2" type="ORF">DV711_13350</name>
</gene>
<dbReference type="InterPro" id="IPR007404">
    <property type="entry name" value="YdjM-like"/>
</dbReference>
<dbReference type="OrthoDB" id="9781927at2"/>
<dbReference type="AlphaFoldDB" id="A0A369WCU3"/>
<feature type="transmembrane region" description="Helical" evidence="1">
    <location>
        <begin position="89"/>
        <end position="111"/>
    </location>
</feature>
<feature type="transmembrane region" description="Helical" evidence="1">
    <location>
        <begin position="123"/>
        <end position="148"/>
    </location>
</feature>
<evidence type="ECO:0000313" key="2">
    <source>
        <dbReference type="EMBL" id="RDE19850.1"/>
    </source>
</evidence>
<dbReference type="Proteomes" id="UP000253769">
    <property type="component" value="Unassembled WGS sequence"/>
</dbReference>
<keyword evidence="2" id="KW-0378">Hydrolase</keyword>
<dbReference type="Pfam" id="PF04307">
    <property type="entry name" value="YdjM"/>
    <property type="match status" value="1"/>
</dbReference>
<accession>A0A369WCU3</accession>
<protein>
    <submittedName>
        <fullName evidence="2">Metal-dependent hydrolase</fullName>
    </submittedName>
</protein>
<keyword evidence="1" id="KW-0812">Transmembrane</keyword>
<dbReference type="PANTHER" id="PTHR40031">
    <property type="entry name" value="HYPOTHETICAL MEMBRANE SPANNING PROTEIN"/>
    <property type="match status" value="1"/>
</dbReference>
<comment type="caution">
    <text evidence="2">The sequence shown here is derived from an EMBL/GenBank/DDBJ whole genome shotgun (WGS) entry which is preliminary data.</text>
</comment>
<reference evidence="2 3" key="1">
    <citation type="submission" date="2018-07" db="EMBL/GenBank/DDBJ databases">
        <title>Motiliproteus coralliicola sp. nov., a bacterium isolated from Coral.</title>
        <authorList>
            <person name="Wang G."/>
        </authorList>
    </citation>
    <scope>NUCLEOTIDE SEQUENCE [LARGE SCALE GENOMIC DNA]</scope>
    <source>
        <strain evidence="2 3">C34</strain>
    </source>
</reference>
<organism evidence="2 3">
    <name type="scientific">Motiliproteus coralliicola</name>
    <dbReference type="NCBI Taxonomy" id="2283196"/>
    <lineage>
        <taxon>Bacteria</taxon>
        <taxon>Pseudomonadati</taxon>
        <taxon>Pseudomonadota</taxon>
        <taxon>Gammaproteobacteria</taxon>
        <taxon>Oceanospirillales</taxon>
        <taxon>Oceanospirillaceae</taxon>
        <taxon>Motiliproteus</taxon>
    </lineage>
</organism>
<proteinExistence type="predicted"/>
<evidence type="ECO:0000256" key="1">
    <source>
        <dbReference type="SAM" id="Phobius"/>
    </source>
</evidence>
<name>A0A369WCU3_9GAMM</name>
<feature type="transmembrane region" description="Helical" evidence="1">
    <location>
        <begin position="58"/>
        <end position="77"/>
    </location>
</feature>
<keyword evidence="1" id="KW-1133">Transmembrane helix</keyword>